<dbReference type="RefSeq" id="WP_238726356.1">
    <property type="nucleotide sequence ID" value="NZ_JAHQCX010000002.1"/>
</dbReference>
<dbReference type="PROSITE" id="PS51257">
    <property type="entry name" value="PROKAR_LIPOPROTEIN"/>
    <property type="match status" value="1"/>
</dbReference>
<accession>A0ABS6K480</accession>
<name>A0ABS6K480_9FIRM</name>
<dbReference type="Pfam" id="PF13407">
    <property type="entry name" value="Peripla_BP_4"/>
    <property type="match status" value="1"/>
</dbReference>
<feature type="region of interest" description="Disordered" evidence="3">
    <location>
        <begin position="23"/>
        <end position="58"/>
    </location>
</feature>
<evidence type="ECO:0000256" key="1">
    <source>
        <dbReference type="ARBA" id="ARBA00004196"/>
    </source>
</evidence>
<feature type="signal peptide" evidence="4">
    <location>
        <begin position="1"/>
        <end position="20"/>
    </location>
</feature>
<evidence type="ECO:0000256" key="3">
    <source>
        <dbReference type="SAM" id="MobiDB-lite"/>
    </source>
</evidence>
<dbReference type="Gene3D" id="3.40.50.2300">
    <property type="match status" value="2"/>
</dbReference>
<evidence type="ECO:0000256" key="4">
    <source>
        <dbReference type="SAM" id="SignalP"/>
    </source>
</evidence>
<feature type="domain" description="Periplasmic binding protein" evidence="5">
    <location>
        <begin position="65"/>
        <end position="331"/>
    </location>
</feature>
<reference evidence="6 7" key="1">
    <citation type="submission" date="2021-06" db="EMBL/GenBank/DDBJ databases">
        <title>Description of novel taxa of the family Lachnospiraceae.</title>
        <authorList>
            <person name="Chaplin A.V."/>
            <person name="Sokolova S.R."/>
            <person name="Pikina A.P."/>
            <person name="Korzhanova M."/>
            <person name="Belova V."/>
            <person name="Korostin D."/>
            <person name="Efimov B.A."/>
        </authorList>
    </citation>
    <scope>NUCLEOTIDE SEQUENCE [LARGE SCALE GENOMIC DNA]</scope>
    <source>
        <strain evidence="6 7">ASD4241</strain>
    </source>
</reference>
<feature type="compositionally biased region" description="Low complexity" evidence="3">
    <location>
        <begin position="29"/>
        <end position="41"/>
    </location>
</feature>
<evidence type="ECO:0000259" key="5">
    <source>
        <dbReference type="Pfam" id="PF13407"/>
    </source>
</evidence>
<dbReference type="PANTHER" id="PTHR30036:SF7">
    <property type="entry name" value="ABC TRANSPORTER PERIPLASMIC-BINDING PROTEIN YPHF"/>
    <property type="match status" value="1"/>
</dbReference>
<dbReference type="PANTHER" id="PTHR30036">
    <property type="entry name" value="D-XYLOSE-BINDING PERIPLASMIC PROTEIN"/>
    <property type="match status" value="1"/>
</dbReference>
<dbReference type="EMBL" id="JAHQCX010000002">
    <property type="protein sequence ID" value="MBU9725339.1"/>
    <property type="molecule type" value="Genomic_DNA"/>
</dbReference>
<dbReference type="CDD" id="cd01536">
    <property type="entry name" value="PBP1_ABC_sugar_binding-like"/>
    <property type="match status" value="1"/>
</dbReference>
<dbReference type="Proteomes" id="UP001314681">
    <property type="component" value="Unassembled WGS sequence"/>
</dbReference>
<gene>
    <name evidence="6" type="ORF">KTH90_04845</name>
</gene>
<feature type="chain" id="PRO_5046663036" evidence="4">
    <location>
        <begin position="21"/>
        <end position="363"/>
    </location>
</feature>
<protein>
    <submittedName>
        <fullName evidence="6">Sugar ABC transporter substrate-binding protein</fullName>
    </submittedName>
</protein>
<dbReference type="SUPFAM" id="SSF53822">
    <property type="entry name" value="Periplasmic binding protein-like I"/>
    <property type="match status" value="1"/>
</dbReference>
<comment type="caution">
    <text evidence="6">The sequence shown here is derived from an EMBL/GenBank/DDBJ whole genome shotgun (WGS) entry which is preliminary data.</text>
</comment>
<evidence type="ECO:0000313" key="7">
    <source>
        <dbReference type="Proteomes" id="UP001314681"/>
    </source>
</evidence>
<keyword evidence="4" id="KW-0732">Signal</keyword>
<comment type="similarity">
    <text evidence="2">Belongs to the bacterial solute-binding protein 2 family.</text>
</comment>
<comment type="subcellular location">
    <subcellularLocation>
        <location evidence="1">Cell envelope</location>
    </subcellularLocation>
</comment>
<dbReference type="InterPro" id="IPR025997">
    <property type="entry name" value="SBP_2_dom"/>
</dbReference>
<dbReference type="InterPro" id="IPR050555">
    <property type="entry name" value="Bact_Solute-Bind_Prot2"/>
</dbReference>
<keyword evidence="7" id="KW-1185">Reference proteome</keyword>
<sequence>MKKKLLSVLLCAAMAATMMTGCGSKEEPAAAPAEETSAPKADTTEAPADTTGSDEGSAEGKAYNIGYSNMQLKEDFFITVEGGIHKAAEDAGYVYNTTISDRDATKMKQNIEALVTKGADIIIDFNVMAEAGSAIASDLAKEDIPMLSVDCIYDGAYFFGVNNLEAGEILGQTAAEYVDSKFGGELEYIVNVYDAASGDEIKKRNDGVVNVLQEKYGVPDDNVVWLDSKQDDVKSQTMTKDWLNSHPDATKIVIVGQNDDRGYAANAAVEGESRKDDCIVVSHNADPAPIENLQKHVEDKDTAWVATASYNSHLYGEQIMDMATKILNGEEVEQNGYTKVTIVTLDNVNEYVKDRDAAIAAMQ</sequence>
<dbReference type="InterPro" id="IPR028082">
    <property type="entry name" value="Peripla_BP_I"/>
</dbReference>
<evidence type="ECO:0000256" key="2">
    <source>
        <dbReference type="ARBA" id="ARBA00007639"/>
    </source>
</evidence>
<proteinExistence type="inferred from homology"/>
<evidence type="ECO:0000313" key="6">
    <source>
        <dbReference type="EMBL" id="MBU9725339.1"/>
    </source>
</evidence>
<organism evidence="6 7">
    <name type="scientific">Diplocloster modestus</name>
    <dbReference type="NCBI Taxonomy" id="2850322"/>
    <lineage>
        <taxon>Bacteria</taxon>
        <taxon>Bacillati</taxon>
        <taxon>Bacillota</taxon>
        <taxon>Clostridia</taxon>
        <taxon>Lachnospirales</taxon>
        <taxon>Lachnospiraceae</taxon>
        <taxon>Diplocloster</taxon>
    </lineage>
</organism>